<feature type="active site" description="Nucleophile" evidence="6">
    <location>
        <position position="471"/>
    </location>
</feature>
<dbReference type="Gene3D" id="3.20.20.70">
    <property type="entry name" value="Aldolase class I"/>
    <property type="match status" value="1"/>
</dbReference>
<dbReference type="PANTHER" id="PTHR43053">
    <property type="entry name" value="GLYCOSIDASE FAMILY 31"/>
    <property type="match status" value="1"/>
</dbReference>
<dbReference type="Pfam" id="PF16875">
    <property type="entry name" value="Glyco_hydro_36N"/>
    <property type="match status" value="1"/>
</dbReference>
<dbReference type="InterPro" id="IPR031705">
    <property type="entry name" value="Glyco_hydro_36_C"/>
</dbReference>
<evidence type="ECO:0000256" key="4">
    <source>
        <dbReference type="ARBA" id="ARBA00023295"/>
    </source>
</evidence>
<dbReference type="InterPro" id="IPR000111">
    <property type="entry name" value="Glyco_hydro_27/36_CS"/>
</dbReference>
<dbReference type="FunFam" id="3.20.20.70:FF:000118">
    <property type="entry name" value="Alpha-galactosidase"/>
    <property type="match status" value="1"/>
</dbReference>
<dbReference type="InterPro" id="IPR013780">
    <property type="entry name" value="Glyco_hydro_b"/>
</dbReference>
<accession>A0A9D9N885</accession>
<evidence type="ECO:0000256" key="1">
    <source>
        <dbReference type="ARBA" id="ARBA00001255"/>
    </source>
</evidence>
<evidence type="ECO:0000256" key="2">
    <source>
        <dbReference type="ARBA" id="ARBA00012755"/>
    </source>
</evidence>
<evidence type="ECO:0000256" key="5">
    <source>
        <dbReference type="PIRNR" id="PIRNR005536"/>
    </source>
</evidence>
<reference evidence="9" key="1">
    <citation type="submission" date="2020-10" db="EMBL/GenBank/DDBJ databases">
        <authorList>
            <person name="Gilroy R."/>
        </authorList>
    </citation>
    <scope>NUCLEOTIDE SEQUENCE</scope>
    <source>
        <strain evidence="9">E3-2379</strain>
    </source>
</reference>
<protein>
    <recommendedName>
        <fullName evidence="2 5">Alpha-galactosidase</fullName>
        <ecNumber evidence="2 5">3.2.1.22</ecNumber>
    </recommendedName>
</protein>
<dbReference type="EMBL" id="JADIML010000224">
    <property type="protein sequence ID" value="MBO8463892.1"/>
    <property type="molecule type" value="Genomic_DNA"/>
</dbReference>
<proteinExistence type="inferred from homology"/>
<evidence type="ECO:0000256" key="3">
    <source>
        <dbReference type="ARBA" id="ARBA00022801"/>
    </source>
</evidence>
<comment type="similarity">
    <text evidence="5">Belongs to the glycosyl hydrolase.</text>
</comment>
<feature type="domain" description="Glycosyl hydrolase family 36 C-terminal" evidence="7">
    <location>
        <begin position="643"/>
        <end position="719"/>
    </location>
</feature>
<keyword evidence="3 5" id="KW-0378">Hydrolase</keyword>
<reference evidence="9" key="2">
    <citation type="journal article" date="2021" name="PeerJ">
        <title>Extensive microbial diversity within the chicken gut microbiome revealed by metagenomics and culture.</title>
        <authorList>
            <person name="Gilroy R."/>
            <person name="Ravi A."/>
            <person name="Getino M."/>
            <person name="Pursley I."/>
            <person name="Horton D.L."/>
            <person name="Alikhan N.F."/>
            <person name="Baker D."/>
            <person name="Gharbi K."/>
            <person name="Hall N."/>
            <person name="Watson M."/>
            <person name="Adriaenssens E.M."/>
            <person name="Foster-Nyarko E."/>
            <person name="Jarju S."/>
            <person name="Secka A."/>
            <person name="Antonio M."/>
            <person name="Oren A."/>
            <person name="Chaudhuri R.R."/>
            <person name="La Ragione R."/>
            <person name="Hildebrand F."/>
            <person name="Pallen M.J."/>
        </authorList>
    </citation>
    <scope>NUCLEOTIDE SEQUENCE</scope>
    <source>
        <strain evidence="9">E3-2379</strain>
    </source>
</reference>
<comment type="catalytic activity">
    <reaction evidence="1 5">
        <text>Hydrolysis of terminal, non-reducing alpha-D-galactose residues in alpha-D-galactosides, including galactose oligosaccharides, galactomannans and galactolipids.</text>
        <dbReference type="EC" id="3.2.1.22"/>
    </reaction>
</comment>
<dbReference type="Proteomes" id="UP000823618">
    <property type="component" value="Unassembled WGS sequence"/>
</dbReference>
<dbReference type="InterPro" id="IPR038417">
    <property type="entry name" value="Alpga-gal_N_sf"/>
</dbReference>
<dbReference type="PANTHER" id="PTHR43053:SF3">
    <property type="entry name" value="ALPHA-GALACTOSIDASE C-RELATED"/>
    <property type="match status" value="1"/>
</dbReference>
<evidence type="ECO:0000259" key="8">
    <source>
        <dbReference type="Pfam" id="PF16875"/>
    </source>
</evidence>
<evidence type="ECO:0000313" key="9">
    <source>
        <dbReference type="EMBL" id="MBO8463892.1"/>
    </source>
</evidence>
<dbReference type="Gene3D" id="2.60.40.1180">
    <property type="entry name" value="Golgi alpha-mannosidase II"/>
    <property type="match status" value="1"/>
</dbReference>
<dbReference type="InterPro" id="IPR031704">
    <property type="entry name" value="Glyco_hydro_36_N"/>
</dbReference>
<comment type="caution">
    <text evidence="9">The sequence shown here is derived from an EMBL/GenBank/DDBJ whole genome shotgun (WGS) entry which is preliminary data.</text>
</comment>
<dbReference type="InterPro" id="IPR002252">
    <property type="entry name" value="Glyco_hydro_36"/>
</dbReference>
<evidence type="ECO:0000259" key="7">
    <source>
        <dbReference type="Pfam" id="PF16874"/>
    </source>
</evidence>
<evidence type="ECO:0000313" key="10">
    <source>
        <dbReference type="Proteomes" id="UP000823618"/>
    </source>
</evidence>
<name>A0A9D9N885_9FIRM</name>
<evidence type="ECO:0000256" key="6">
    <source>
        <dbReference type="PIRSR" id="PIRSR005536-1"/>
    </source>
</evidence>
<feature type="domain" description="Glycosyl hydrolase family 36 N-terminal" evidence="8">
    <location>
        <begin position="22"/>
        <end position="277"/>
    </location>
</feature>
<dbReference type="InterPro" id="IPR050985">
    <property type="entry name" value="Alpha-glycosidase_related"/>
</dbReference>
<dbReference type="InterPro" id="IPR017853">
    <property type="entry name" value="GH"/>
</dbReference>
<dbReference type="GO" id="GO:0016052">
    <property type="term" value="P:carbohydrate catabolic process"/>
    <property type="evidence" value="ECO:0007669"/>
    <property type="project" value="InterPro"/>
</dbReference>
<feature type="active site" description="Proton donor" evidence="6">
    <location>
        <position position="541"/>
    </location>
</feature>
<organism evidence="9 10">
    <name type="scientific">Candidatus Scybalomonas excrementavium</name>
    <dbReference type="NCBI Taxonomy" id="2840943"/>
    <lineage>
        <taxon>Bacteria</taxon>
        <taxon>Bacillati</taxon>
        <taxon>Bacillota</taxon>
        <taxon>Clostridia</taxon>
        <taxon>Lachnospirales</taxon>
        <taxon>Lachnospiraceae</taxon>
        <taxon>Lachnospiraceae incertae sedis</taxon>
        <taxon>Candidatus Scybalomonas</taxon>
    </lineage>
</organism>
<dbReference type="Pfam" id="PF16874">
    <property type="entry name" value="Glyco_hydro_36C"/>
    <property type="match status" value="1"/>
</dbReference>
<dbReference type="Gene3D" id="2.70.98.60">
    <property type="entry name" value="alpha-galactosidase from lactobacil brevis"/>
    <property type="match status" value="1"/>
</dbReference>
<dbReference type="Pfam" id="PF02065">
    <property type="entry name" value="Melibiase"/>
    <property type="match status" value="1"/>
</dbReference>
<dbReference type="SUPFAM" id="SSF51445">
    <property type="entry name" value="(Trans)glycosidases"/>
    <property type="match status" value="1"/>
</dbReference>
<dbReference type="GO" id="GO:0004557">
    <property type="term" value="F:alpha-galactosidase activity"/>
    <property type="evidence" value="ECO:0007669"/>
    <property type="project" value="UniProtKB-UniRule"/>
</dbReference>
<dbReference type="EC" id="3.2.1.22" evidence="2 5"/>
<dbReference type="PIRSF" id="PIRSF005536">
    <property type="entry name" value="Agal"/>
    <property type="match status" value="1"/>
</dbReference>
<dbReference type="InterPro" id="IPR013785">
    <property type="entry name" value="Aldolase_TIM"/>
</dbReference>
<dbReference type="AlphaFoldDB" id="A0A9D9N885"/>
<dbReference type="PRINTS" id="PR00743">
    <property type="entry name" value="GLHYDRLASE36"/>
</dbReference>
<sequence>MMELITLQTENTTYQMGVSELGHLLHLYYGAKIKGDMSCLLTYYDRGFSGNPYEAGSDRTISMDALPQEYPCYGMGDYRSVAFNMRDEQGVFGVHLKYKEHHKTEGKYDIVGLPAVYAKEEEAYTVEVMLEDEEAKIEVILKYGVLPKLDVITRSVVVRNVGDTKRYISKVYSSTLDFLTGEFDLLHFHGRHNMERMMERVPVIHGNQSFGSKRGTSSHQHNPFFILAEKDTTEEFGSCYGMSFLYSGNFRFEVEKDQYNQTRIQMGLLDEMFDYELNPGEEFYAPEVAMAYSKEGLTQLSQIYHKLIRYHVCRGAYKETRRPILINNWEATYFDFNGEKIVNIARQASELGVEMLVLDDGWFGKRDDDNSGLGDWYVNEKKMNGTLAEVSNKVHEMGMKFGLWIEPEMVNEDSDLYKEHPDWAFTIPSRKPIRSRNQLVLDFSRKEVVDHIFNQIATVIDSAQIEYIKMDMNRSICDVYSALEGYQNYGKIMHQYVLGVYDFLERMLNRYPNILIEGCSGGGGRFDAGMLYYTPQIWCSDNTDAIERITIQHGTSFGYPISAVGSHVSAVPNHQTGRKTSIHTRSVVAMAGSFGYELDLNLISEEEKEAVKTQIESYKKYWNLIHNGEYYRLHNPNIHTEMAAWNFVSEDKKEALVNVVSLTTHGNAPVHYVKCKGLDENKQYQLEETGEVYDGSMLVNVGLPIPVIPKEYQAWQYHFIALS</sequence>
<keyword evidence="4 5" id="KW-0326">Glycosidase</keyword>
<dbReference type="CDD" id="cd14791">
    <property type="entry name" value="GH36"/>
    <property type="match status" value="1"/>
</dbReference>
<gene>
    <name evidence="9" type="ORF">IAC13_08175</name>
</gene>
<dbReference type="PROSITE" id="PS00512">
    <property type="entry name" value="ALPHA_GALACTOSIDASE"/>
    <property type="match status" value="1"/>
</dbReference>